<evidence type="ECO:0000313" key="2">
    <source>
        <dbReference type="EMBL" id="RKQ31390.1"/>
    </source>
</evidence>
<protein>
    <submittedName>
        <fullName evidence="2">Uncharacterized protein</fullName>
    </submittedName>
</protein>
<keyword evidence="1" id="KW-0812">Transmembrane</keyword>
<feature type="transmembrane region" description="Helical" evidence="1">
    <location>
        <begin position="170"/>
        <end position="191"/>
    </location>
</feature>
<proteinExistence type="predicted"/>
<organism evidence="2 3">
    <name type="scientific">Oceanobacillus halophilus</name>
    <dbReference type="NCBI Taxonomy" id="930130"/>
    <lineage>
        <taxon>Bacteria</taxon>
        <taxon>Bacillati</taxon>
        <taxon>Bacillota</taxon>
        <taxon>Bacilli</taxon>
        <taxon>Bacillales</taxon>
        <taxon>Bacillaceae</taxon>
        <taxon>Oceanobacillus</taxon>
    </lineage>
</organism>
<feature type="transmembrane region" description="Helical" evidence="1">
    <location>
        <begin position="203"/>
        <end position="224"/>
    </location>
</feature>
<evidence type="ECO:0000256" key="1">
    <source>
        <dbReference type="SAM" id="Phobius"/>
    </source>
</evidence>
<feature type="transmembrane region" description="Helical" evidence="1">
    <location>
        <begin position="141"/>
        <end position="163"/>
    </location>
</feature>
<sequence length="233" mass="26242">MGRQIKGLLYFFLTNIRYSVMIFWSILFGFLILSISFSYFLLGVEDGEFYFGFGFAIYFYVAVLGFMVVKDNIPFSIKMGATRRNIFVGIGLYCLVIAVAKALIGNTLQSLTLAFTEATGITTFHFLHLSSFLEDTWLNRVVIDISIMFFLFAVMFLFGLLFYKTGLAGGGVVVGILLIALLLGIAKGWVADFFTELFTDVNLVFFLQLFGVSLVLYGVSYFLLRRITIIKAK</sequence>
<feature type="transmembrane region" description="Helical" evidence="1">
    <location>
        <begin position="85"/>
        <end position="104"/>
    </location>
</feature>
<dbReference type="AlphaFoldDB" id="A0A494ZXG4"/>
<evidence type="ECO:0000313" key="3">
    <source>
        <dbReference type="Proteomes" id="UP000269301"/>
    </source>
</evidence>
<reference evidence="2 3" key="1">
    <citation type="journal article" date="2016" name="Int. J. Syst. Evol. Microbiol.">
        <title>Oceanobacillus halophilus sp. nov., a novel moderately halophilic bacterium from a hypersaline lake.</title>
        <authorList>
            <person name="Amoozegar M.A."/>
            <person name="Bagheri M."/>
            <person name="Makhdoumi A."/>
            <person name="Nikou M.M."/>
            <person name="Fazeli S.A.S."/>
            <person name="Schumann P."/>
            <person name="Sproer C."/>
            <person name="Sanchez-Porro C."/>
            <person name="Ventosa A."/>
        </authorList>
    </citation>
    <scope>NUCLEOTIDE SEQUENCE [LARGE SCALE GENOMIC DNA]</scope>
    <source>
        <strain evidence="2 3">DSM 23996</strain>
    </source>
</reference>
<dbReference type="OrthoDB" id="2453726at2"/>
<comment type="caution">
    <text evidence="2">The sequence shown here is derived from an EMBL/GenBank/DDBJ whole genome shotgun (WGS) entry which is preliminary data.</text>
</comment>
<keyword evidence="1" id="KW-0472">Membrane</keyword>
<keyword evidence="3" id="KW-1185">Reference proteome</keyword>
<keyword evidence="1" id="KW-1133">Transmembrane helix</keyword>
<name>A0A494ZXG4_9BACI</name>
<accession>A0A494ZXG4</accession>
<dbReference type="EMBL" id="RBZP01000013">
    <property type="protein sequence ID" value="RKQ31390.1"/>
    <property type="molecule type" value="Genomic_DNA"/>
</dbReference>
<feature type="transmembrane region" description="Helical" evidence="1">
    <location>
        <begin position="21"/>
        <end position="43"/>
    </location>
</feature>
<gene>
    <name evidence="2" type="ORF">D8M06_14130</name>
</gene>
<dbReference type="RefSeq" id="WP_121205051.1">
    <property type="nucleotide sequence ID" value="NZ_RBZP01000013.1"/>
</dbReference>
<dbReference type="Proteomes" id="UP000269301">
    <property type="component" value="Unassembled WGS sequence"/>
</dbReference>
<feature type="transmembrane region" description="Helical" evidence="1">
    <location>
        <begin position="49"/>
        <end position="69"/>
    </location>
</feature>